<evidence type="ECO:0000256" key="3">
    <source>
        <dbReference type="ARBA" id="ARBA00022679"/>
    </source>
</evidence>
<evidence type="ECO:0000313" key="7">
    <source>
        <dbReference type="Proteomes" id="UP001165489"/>
    </source>
</evidence>
<keyword evidence="2 6" id="KW-0328">Glycosyltransferase</keyword>
<evidence type="ECO:0000313" key="6">
    <source>
        <dbReference type="EMBL" id="MCH7409167.1"/>
    </source>
</evidence>
<reference evidence="6" key="1">
    <citation type="submission" date="2022-03" db="EMBL/GenBank/DDBJ databases">
        <title>De novo assembled genomes of Belliella spp. (Cyclobacteriaceae) strains.</title>
        <authorList>
            <person name="Szabo A."/>
            <person name="Korponai K."/>
            <person name="Felfoldi T."/>
        </authorList>
    </citation>
    <scope>NUCLEOTIDE SEQUENCE</scope>
    <source>
        <strain evidence="6">DSM 111904</strain>
    </source>
</reference>
<evidence type="ECO:0000256" key="2">
    <source>
        <dbReference type="ARBA" id="ARBA00022676"/>
    </source>
</evidence>
<dbReference type="RefSeq" id="WP_241347519.1">
    <property type="nucleotide sequence ID" value="NZ_JAKZGP010000013.1"/>
</dbReference>
<dbReference type="EMBL" id="JAKZGP010000013">
    <property type="protein sequence ID" value="MCH7409167.1"/>
    <property type="molecule type" value="Genomic_DNA"/>
</dbReference>
<comment type="caution">
    <text evidence="6">The sequence shown here is derived from an EMBL/GenBank/DDBJ whole genome shotgun (WGS) entry which is preliminary data.</text>
</comment>
<dbReference type="InterPro" id="IPR029044">
    <property type="entry name" value="Nucleotide-diphossugar_trans"/>
</dbReference>
<accession>A0ABS9UYC4</accession>
<comment type="similarity">
    <text evidence="1">Belongs to the glycosyltransferase 2 family.</text>
</comment>
<dbReference type="InterPro" id="IPR001173">
    <property type="entry name" value="Glyco_trans_2-like"/>
</dbReference>
<dbReference type="SUPFAM" id="SSF53448">
    <property type="entry name" value="Nucleotide-diphospho-sugar transferases"/>
    <property type="match status" value="1"/>
</dbReference>
<evidence type="ECO:0000259" key="5">
    <source>
        <dbReference type="Pfam" id="PF00535"/>
    </source>
</evidence>
<protein>
    <submittedName>
        <fullName evidence="6">Glycosyltransferase</fullName>
        <ecNumber evidence="6">2.4.-.-</ecNumber>
    </submittedName>
</protein>
<evidence type="ECO:0000256" key="1">
    <source>
        <dbReference type="ARBA" id="ARBA00006739"/>
    </source>
</evidence>
<gene>
    <name evidence="6" type="ORF">MM239_07170</name>
</gene>
<dbReference type="Proteomes" id="UP001165489">
    <property type="component" value="Unassembled WGS sequence"/>
</dbReference>
<proteinExistence type="inferred from homology"/>
<feature type="transmembrane region" description="Helical" evidence="4">
    <location>
        <begin position="274"/>
        <end position="298"/>
    </location>
</feature>
<evidence type="ECO:0000256" key="4">
    <source>
        <dbReference type="SAM" id="Phobius"/>
    </source>
</evidence>
<keyword evidence="4" id="KW-0472">Membrane</keyword>
<dbReference type="GO" id="GO:0016757">
    <property type="term" value="F:glycosyltransferase activity"/>
    <property type="evidence" value="ECO:0007669"/>
    <property type="project" value="UniProtKB-KW"/>
</dbReference>
<keyword evidence="3 6" id="KW-0808">Transferase</keyword>
<keyword evidence="4" id="KW-1133">Transmembrane helix</keyword>
<organism evidence="6 7">
    <name type="scientific">Belliella filtrata</name>
    <dbReference type="NCBI Taxonomy" id="2923435"/>
    <lineage>
        <taxon>Bacteria</taxon>
        <taxon>Pseudomonadati</taxon>
        <taxon>Bacteroidota</taxon>
        <taxon>Cytophagia</taxon>
        <taxon>Cytophagales</taxon>
        <taxon>Cyclobacteriaceae</taxon>
        <taxon>Belliella</taxon>
    </lineage>
</organism>
<dbReference type="PANTHER" id="PTHR43630:SF1">
    <property type="entry name" value="POLY-BETA-1,6-N-ACETYL-D-GLUCOSAMINE SYNTHASE"/>
    <property type="match status" value="1"/>
</dbReference>
<keyword evidence="4" id="KW-0812">Transmembrane</keyword>
<dbReference type="Gene3D" id="3.90.550.10">
    <property type="entry name" value="Spore Coat Polysaccharide Biosynthesis Protein SpsA, Chain A"/>
    <property type="match status" value="1"/>
</dbReference>
<feature type="transmembrane region" description="Helical" evidence="4">
    <location>
        <begin position="336"/>
        <end position="358"/>
    </location>
</feature>
<feature type="domain" description="Glycosyltransferase 2-like" evidence="5">
    <location>
        <begin position="42"/>
        <end position="205"/>
    </location>
</feature>
<dbReference type="Pfam" id="PF00535">
    <property type="entry name" value="Glycos_transf_2"/>
    <property type="match status" value="1"/>
</dbReference>
<keyword evidence="7" id="KW-1185">Reference proteome</keyword>
<dbReference type="PANTHER" id="PTHR43630">
    <property type="entry name" value="POLY-BETA-1,6-N-ACETYL-D-GLUCOSAMINE SYNTHASE"/>
    <property type="match status" value="1"/>
</dbReference>
<name>A0ABS9UYC4_9BACT</name>
<sequence length="370" mass="42258">MITLFLFLGIVYATLMILLGLLWQGNTSFAKTEGCDYQATMLVPFRNEEGNLRLIFESVERQIIRPMEVIWIDDHSEDRSIALLEDLIKNSTYTSQHILLRSSHQGKKAAIEAAVNQAKGDLIFTTDADCEVTPLWIMSMLEKFSDPKVMLVAGPVMNKQKVGFFDAFQQLDWASIILVSHTAIRLKRPLMCSGANLAYRKSAFVEVSGYEGNRSLLSGDDEFLLKKIAQKYGSEAIAYERSNSSLVVTNSHGDWGTMLSQRVRWASKWRGHDFVHGIFSLVPFCFQLFWIFTIAFPVLHGFEGLLLLIFLWFSKCVVEGFVLGKVCSHFNVFPTWQHRILTSMIHPFYVIVVGIWSIRGRYKWKGRVSF</sequence>
<dbReference type="EC" id="2.4.-.-" evidence="6"/>